<evidence type="ECO:0000256" key="5">
    <source>
        <dbReference type="ARBA" id="ARBA00022692"/>
    </source>
</evidence>
<evidence type="ECO:0000256" key="2">
    <source>
        <dbReference type="ARBA" id="ARBA00009592"/>
    </source>
</evidence>
<comment type="similarity">
    <text evidence="2">Belongs to the RLP family.</text>
</comment>
<dbReference type="PROSITE" id="PS51450">
    <property type="entry name" value="LRR"/>
    <property type="match status" value="2"/>
</dbReference>
<dbReference type="InParanoid" id="B9RG99"/>
<evidence type="ECO:0000256" key="6">
    <source>
        <dbReference type="ARBA" id="ARBA00022729"/>
    </source>
</evidence>
<evidence type="ECO:0000256" key="11">
    <source>
        <dbReference type="ARBA" id="ARBA00023180"/>
    </source>
</evidence>
<gene>
    <name evidence="15" type="ORF">RCOM_1452420</name>
</gene>
<sequence>MVMGINIPSSTNISVITILFLWSLLLSIFPVGFCNAGCIQSEREALLNFKLHLSDTSNKLANWVGDGDCCRWSGVICHNSTGHVLELHLGTPSFSEYTGPGSFYSQQAASLSVEYYARTALAGKISPSLLNLKYLRYLDLSNNNFEGIRIPKFLGSMESLRYLNLSNAGFGGMIPPQLGNLSNLQYLDLRVGDVHGFRARYTFNMHVENLHWLSSLSSLKFLDLSYVNLYSFDWLNVINSLPSLLQLHLSRCQLGGASFPSTVNLNFSSLAILDLSVNDFQGPIPNSLQNLTSSLKELDLGYNSFNSSLPNWLYGFTNLEFLSLNSNRLQGNISSLIGNMTSLITLDLSSNLAISGGIPTSFKHLCNLRSLVLDTVTLSQKINDVLEILSGCISDELESFSMYSCQLSGYLTDDLGHFKNLASLDLSYNSISGPIPKSLRHLCNLRSLDLSGNRWSQEINDVLEILSDCPTNVLESLSLSDCELSGPIPSSLGEMASLIRLSLSSNKLNGTLPESFGQLTRLEIAFFDGNLLEGEVTEVHFANLTKLFIFDGSMMANGPVLRVGSNWTPPFQLHYLSLRSWKIGPQFPAWLHSLRYLEILDLSNSGISSTIPVWFWDMSSNFAYANLSHNQIHGVIPNVPVVSNDYRITMFDMSSNNFRGPVPYFSSNLSALDLSSNSFTGSIINFLCYKMQEVKKMEVLNLGGNLLSGEIPDCWLSWQSLTAINLSNNKFTGNIPKSIGTLSFLESVHFANNDLSGDIPLSIQNCRKLFTLDFSGNKLVGKIPSWIGKSIPDMIILILRGNKLHGQIPEEICRMASLQILDLADNNFSSMIPSCFSNFSGMVKVNDSFGSLTFDQSNVGPSPILIDSAILVIKGRVAEYSTILGFVKAIDLSNNNLSGEIPMNITSLVGLQSLSFSQNSLTGRIPKDIGAMQSLESIDFSQNHLFGEIPESISSLTFLSHLNLSNNKLTGKIPSGTQLRGFDPSSFMDNDLCGPPLPLNCSKEGILHAPDDEKEREEDENGFEVDWFYFFVSIAPGFVVGFWLVVGPLCFNRRWRFAYFRFLYDLWDKICWNFL</sequence>
<evidence type="ECO:0000256" key="3">
    <source>
        <dbReference type="ARBA" id="ARBA00022475"/>
    </source>
</evidence>
<keyword evidence="16" id="KW-1185">Reference proteome</keyword>
<dbReference type="GO" id="GO:0016301">
    <property type="term" value="F:kinase activity"/>
    <property type="evidence" value="ECO:0007669"/>
    <property type="project" value="UniProtKB-KW"/>
</dbReference>
<dbReference type="EMBL" id="EQ973778">
    <property type="protein sequence ID" value="EEF49554.1"/>
    <property type="molecule type" value="Genomic_DNA"/>
</dbReference>
<keyword evidence="15" id="KW-0808">Transferase</keyword>
<dbReference type="STRING" id="3988.B9RG99"/>
<dbReference type="AlphaFoldDB" id="B9RG99"/>
<evidence type="ECO:0000256" key="12">
    <source>
        <dbReference type="SAM" id="Phobius"/>
    </source>
</evidence>
<keyword evidence="15" id="KW-0560">Oxidoreductase</keyword>
<keyword evidence="9 12" id="KW-0472">Membrane</keyword>
<keyword evidence="6 13" id="KW-0732">Signal</keyword>
<keyword evidence="5 12" id="KW-0812">Transmembrane</keyword>
<dbReference type="Gene3D" id="3.80.10.10">
    <property type="entry name" value="Ribonuclease Inhibitor"/>
    <property type="match status" value="5"/>
</dbReference>
<protein>
    <submittedName>
        <fullName evidence="15">Serine/threonine-protein kinase bri1, putative</fullName>
        <ecNumber evidence="15">1.3.1.74</ecNumber>
    </submittedName>
</protein>
<dbReference type="GO" id="GO:0005886">
    <property type="term" value="C:plasma membrane"/>
    <property type="evidence" value="ECO:0007669"/>
    <property type="project" value="UniProtKB-SubCell"/>
</dbReference>
<dbReference type="EC" id="1.3.1.74" evidence="15"/>
<proteinExistence type="inferred from homology"/>
<evidence type="ECO:0000313" key="15">
    <source>
        <dbReference type="EMBL" id="EEF49554.1"/>
    </source>
</evidence>
<dbReference type="SMART" id="SM00365">
    <property type="entry name" value="LRR_SD22"/>
    <property type="match status" value="5"/>
</dbReference>
<evidence type="ECO:0000256" key="1">
    <source>
        <dbReference type="ARBA" id="ARBA00004251"/>
    </source>
</evidence>
<dbReference type="Pfam" id="PF13855">
    <property type="entry name" value="LRR_8"/>
    <property type="match status" value="1"/>
</dbReference>
<keyword evidence="7" id="KW-0677">Repeat</keyword>
<dbReference type="FunFam" id="3.80.10.10:FF:000111">
    <property type="entry name" value="LRR receptor-like serine/threonine-protein kinase ERECTA"/>
    <property type="match status" value="1"/>
</dbReference>
<dbReference type="PANTHER" id="PTHR48063:SF98">
    <property type="entry name" value="LRR RECEPTOR-LIKE SERINE_THREONINE-PROTEIN KINASE FLS2"/>
    <property type="match status" value="1"/>
</dbReference>
<reference evidence="16" key="1">
    <citation type="journal article" date="2010" name="Nat. Biotechnol.">
        <title>Draft genome sequence of the oilseed species Ricinus communis.</title>
        <authorList>
            <person name="Chan A.P."/>
            <person name="Crabtree J."/>
            <person name="Zhao Q."/>
            <person name="Lorenzi H."/>
            <person name="Orvis J."/>
            <person name="Puiu D."/>
            <person name="Melake-Berhan A."/>
            <person name="Jones K.M."/>
            <person name="Redman J."/>
            <person name="Chen G."/>
            <person name="Cahoon E.B."/>
            <person name="Gedil M."/>
            <person name="Stanke M."/>
            <person name="Haas B.J."/>
            <person name="Wortman J.R."/>
            <person name="Fraser-Liggett C.M."/>
            <person name="Ravel J."/>
            <person name="Rabinowicz P.D."/>
        </authorList>
    </citation>
    <scope>NUCLEOTIDE SEQUENCE [LARGE SCALE GENOMIC DNA]</scope>
    <source>
        <strain evidence="16">cv. Hale</strain>
    </source>
</reference>
<evidence type="ECO:0000256" key="8">
    <source>
        <dbReference type="ARBA" id="ARBA00022989"/>
    </source>
</evidence>
<evidence type="ECO:0000256" key="10">
    <source>
        <dbReference type="ARBA" id="ARBA00023170"/>
    </source>
</evidence>
<dbReference type="GO" id="GO:0032440">
    <property type="term" value="F:2-alkenal reductase [NAD(P)H] activity"/>
    <property type="evidence" value="ECO:0007669"/>
    <property type="project" value="UniProtKB-EC"/>
</dbReference>
<feature type="transmembrane region" description="Helical" evidence="12">
    <location>
        <begin position="1027"/>
        <end position="1051"/>
    </location>
</feature>
<dbReference type="Pfam" id="PF00560">
    <property type="entry name" value="LRR_1"/>
    <property type="match status" value="15"/>
</dbReference>
<dbReference type="Pfam" id="PF08263">
    <property type="entry name" value="LRRNT_2"/>
    <property type="match status" value="1"/>
</dbReference>
<keyword evidence="3" id="KW-1003">Cell membrane</keyword>
<evidence type="ECO:0000259" key="14">
    <source>
        <dbReference type="Pfam" id="PF08263"/>
    </source>
</evidence>
<dbReference type="PANTHER" id="PTHR48063">
    <property type="entry name" value="LRR RECEPTOR-LIKE KINASE"/>
    <property type="match status" value="1"/>
</dbReference>
<keyword evidence="10" id="KW-0675">Receptor</keyword>
<keyword evidence="8 12" id="KW-1133">Transmembrane helix</keyword>
<keyword evidence="15" id="KW-0418">Kinase</keyword>
<keyword evidence="11" id="KW-0325">Glycoprotein</keyword>
<dbReference type="SUPFAM" id="SSF52047">
    <property type="entry name" value="RNI-like"/>
    <property type="match status" value="3"/>
</dbReference>
<feature type="domain" description="Leucine-rich repeat-containing N-terminal plant-type" evidence="14">
    <location>
        <begin position="40"/>
        <end position="77"/>
    </location>
</feature>
<dbReference type="eggNOG" id="KOG0619">
    <property type="taxonomic scope" value="Eukaryota"/>
</dbReference>
<dbReference type="SMART" id="SM00369">
    <property type="entry name" value="LRR_TYP"/>
    <property type="match status" value="9"/>
</dbReference>
<keyword evidence="4" id="KW-0433">Leucine-rich repeat</keyword>
<dbReference type="InterPro" id="IPR032675">
    <property type="entry name" value="LRR_dom_sf"/>
</dbReference>
<dbReference type="InterPro" id="IPR003591">
    <property type="entry name" value="Leu-rich_rpt_typical-subtyp"/>
</dbReference>
<dbReference type="InterPro" id="IPR046956">
    <property type="entry name" value="RLP23-like"/>
</dbReference>
<organism evidence="15 16">
    <name type="scientific">Ricinus communis</name>
    <name type="common">Castor bean</name>
    <dbReference type="NCBI Taxonomy" id="3988"/>
    <lineage>
        <taxon>Eukaryota</taxon>
        <taxon>Viridiplantae</taxon>
        <taxon>Streptophyta</taxon>
        <taxon>Embryophyta</taxon>
        <taxon>Tracheophyta</taxon>
        <taxon>Spermatophyta</taxon>
        <taxon>Magnoliopsida</taxon>
        <taxon>eudicotyledons</taxon>
        <taxon>Gunneridae</taxon>
        <taxon>Pentapetalae</taxon>
        <taxon>rosids</taxon>
        <taxon>fabids</taxon>
        <taxon>Malpighiales</taxon>
        <taxon>Euphorbiaceae</taxon>
        <taxon>Acalyphoideae</taxon>
        <taxon>Acalypheae</taxon>
        <taxon>Ricinus</taxon>
    </lineage>
</organism>
<dbReference type="Proteomes" id="UP000008311">
    <property type="component" value="Unassembled WGS sequence"/>
</dbReference>
<accession>B9RG99</accession>
<evidence type="ECO:0000256" key="9">
    <source>
        <dbReference type="ARBA" id="ARBA00023136"/>
    </source>
</evidence>
<evidence type="ECO:0000256" key="13">
    <source>
        <dbReference type="SAM" id="SignalP"/>
    </source>
</evidence>
<dbReference type="InterPro" id="IPR001611">
    <property type="entry name" value="Leu-rich_rpt"/>
</dbReference>
<evidence type="ECO:0000313" key="16">
    <source>
        <dbReference type="Proteomes" id="UP000008311"/>
    </source>
</evidence>
<dbReference type="InterPro" id="IPR013210">
    <property type="entry name" value="LRR_N_plant-typ"/>
</dbReference>
<comment type="subcellular location">
    <subcellularLocation>
        <location evidence="1">Cell membrane</location>
        <topology evidence="1">Single-pass type I membrane protein</topology>
    </subcellularLocation>
</comment>
<feature type="signal peptide" evidence="13">
    <location>
        <begin position="1"/>
        <end position="36"/>
    </location>
</feature>
<name>B9RG99_RICCO</name>
<evidence type="ECO:0000256" key="7">
    <source>
        <dbReference type="ARBA" id="ARBA00022737"/>
    </source>
</evidence>
<dbReference type="FunFam" id="3.80.10.10:FF:000095">
    <property type="entry name" value="LRR receptor-like serine/threonine-protein kinase GSO1"/>
    <property type="match status" value="2"/>
</dbReference>
<evidence type="ECO:0000256" key="4">
    <source>
        <dbReference type="ARBA" id="ARBA00022614"/>
    </source>
</evidence>
<feature type="chain" id="PRO_5002890971" evidence="13">
    <location>
        <begin position="37"/>
        <end position="1075"/>
    </location>
</feature>